<accession>A0A6J7E1C2</accession>
<protein>
    <submittedName>
        <fullName evidence="1">Unannotated protein</fullName>
    </submittedName>
</protein>
<sequence length="162" mass="17163">MTKTPKVILSLLTIVAVAALAPGFASARKGSAATALPTTTVSIGGTTNDGYYFPSSITKKLGKSQIVFTVMPDSGQHNVFLQPWSSSKTGSTKSTKGVSFPNMRAPIELYTGEPAYYWPRTSRGAAAPWKPSKKGNYFLYCTKHPGSGANHVGGMTLTVKIT</sequence>
<name>A0A6J7E1C2_9ZZZZ</name>
<evidence type="ECO:0000313" key="1">
    <source>
        <dbReference type="EMBL" id="CAB4874624.1"/>
    </source>
</evidence>
<organism evidence="1">
    <name type="scientific">freshwater metagenome</name>
    <dbReference type="NCBI Taxonomy" id="449393"/>
    <lineage>
        <taxon>unclassified sequences</taxon>
        <taxon>metagenomes</taxon>
        <taxon>ecological metagenomes</taxon>
    </lineage>
</organism>
<reference evidence="1" key="1">
    <citation type="submission" date="2020-05" db="EMBL/GenBank/DDBJ databases">
        <authorList>
            <person name="Chiriac C."/>
            <person name="Salcher M."/>
            <person name="Ghai R."/>
            <person name="Kavagutti S V."/>
        </authorList>
    </citation>
    <scope>NUCLEOTIDE SEQUENCE</scope>
</reference>
<dbReference type="AlphaFoldDB" id="A0A6J7E1C2"/>
<dbReference type="EMBL" id="CAFBLU010000013">
    <property type="protein sequence ID" value="CAB4874624.1"/>
    <property type="molecule type" value="Genomic_DNA"/>
</dbReference>
<dbReference type="SUPFAM" id="SSF49503">
    <property type="entry name" value="Cupredoxins"/>
    <property type="match status" value="1"/>
</dbReference>
<proteinExistence type="predicted"/>
<dbReference type="InterPro" id="IPR008972">
    <property type="entry name" value="Cupredoxin"/>
</dbReference>
<dbReference type="Gene3D" id="2.60.40.420">
    <property type="entry name" value="Cupredoxins - blue copper proteins"/>
    <property type="match status" value="1"/>
</dbReference>
<gene>
    <name evidence="1" type="ORF">UFOPK3444_00939</name>
</gene>